<name>A0A1Y2ABX7_9FUNG</name>
<dbReference type="EMBL" id="MCOG01000305">
    <property type="protein sequence ID" value="ORY20038.1"/>
    <property type="molecule type" value="Genomic_DNA"/>
</dbReference>
<keyword evidence="2" id="KW-1185">Reference proteome</keyword>
<accession>A0A1Y2ABX7</accession>
<proteinExistence type="predicted"/>
<reference evidence="1 2" key="1">
    <citation type="submission" date="2016-08" db="EMBL/GenBank/DDBJ databases">
        <title>A Parts List for Fungal Cellulosomes Revealed by Comparative Genomics.</title>
        <authorList>
            <consortium name="DOE Joint Genome Institute"/>
            <person name="Haitjema C.H."/>
            <person name="Gilmore S.P."/>
            <person name="Henske J.K."/>
            <person name="Solomon K.V."/>
            <person name="De Groot R."/>
            <person name="Kuo A."/>
            <person name="Mondo S.J."/>
            <person name="Salamov A.A."/>
            <person name="Labutti K."/>
            <person name="Zhao Z."/>
            <person name="Chiniquy J."/>
            <person name="Barry K."/>
            <person name="Brewer H.M."/>
            <person name="Purvine S.O."/>
            <person name="Wright A.T."/>
            <person name="Boxma B."/>
            <person name="Van Alen T."/>
            <person name="Hackstein J.H."/>
            <person name="Baker S.E."/>
            <person name="Grigoriev I.V."/>
            <person name="O'Malley M.A."/>
        </authorList>
    </citation>
    <scope>NUCLEOTIDE SEQUENCE [LARGE SCALE GENOMIC DNA]</scope>
    <source>
        <strain evidence="1 2">G1</strain>
    </source>
</reference>
<gene>
    <name evidence="1" type="ORF">LY90DRAFT_517132</name>
</gene>
<dbReference type="Proteomes" id="UP000193920">
    <property type="component" value="Unassembled WGS sequence"/>
</dbReference>
<comment type="caution">
    <text evidence="1">The sequence shown here is derived from an EMBL/GenBank/DDBJ whole genome shotgun (WGS) entry which is preliminary data.</text>
</comment>
<evidence type="ECO:0000313" key="2">
    <source>
        <dbReference type="Proteomes" id="UP000193920"/>
    </source>
</evidence>
<dbReference type="AlphaFoldDB" id="A0A1Y2ABX7"/>
<sequence>MMIIVGLGLIQNSWITFCITFCITFFNNYITCLNQLKQFSSPIGHELATANIVSLSSAYNDLATIVIYNNKIYSNDINNNYPINILEFDNEFNDSVNYIINKPYNEAMLNIAMNNSALYNSDLEINSGNKYNWGGNTVYEVSNSFLSKFAKDKNSFSSKNEFTSNFIANADGASYITLKQSY</sequence>
<protein>
    <submittedName>
        <fullName evidence="1">Uncharacterized protein</fullName>
    </submittedName>
</protein>
<evidence type="ECO:0000313" key="1">
    <source>
        <dbReference type="EMBL" id="ORY20038.1"/>
    </source>
</evidence>
<organism evidence="1 2">
    <name type="scientific">Neocallimastix californiae</name>
    <dbReference type="NCBI Taxonomy" id="1754190"/>
    <lineage>
        <taxon>Eukaryota</taxon>
        <taxon>Fungi</taxon>
        <taxon>Fungi incertae sedis</taxon>
        <taxon>Chytridiomycota</taxon>
        <taxon>Chytridiomycota incertae sedis</taxon>
        <taxon>Neocallimastigomycetes</taxon>
        <taxon>Neocallimastigales</taxon>
        <taxon>Neocallimastigaceae</taxon>
        <taxon>Neocallimastix</taxon>
    </lineage>
</organism>